<dbReference type="AlphaFoldDB" id="A0A0D0DGH8"/>
<sequence>MSGIVSHVVRNGTPASLSCQCVNLLPTPHIPTHGDIYCKWCKANKFKSMLVIDIKA</sequence>
<gene>
    <name evidence="1" type="ORF">PAXRUDRAFT_825335</name>
</gene>
<dbReference type="InParanoid" id="A0A0D0DGH8"/>
<accession>A0A0D0DGH8</accession>
<reference evidence="2" key="2">
    <citation type="submission" date="2015-01" db="EMBL/GenBank/DDBJ databases">
        <title>Evolutionary Origins and Diversification of the Mycorrhizal Mutualists.</title>
        <authorList>
            <consortium name="DOE Joint Genome Institute"/>
            <consortium name="Mycorrhizal Genomics Consortium"/>
            <person name="Kohler A."/>
            <person name="Kuo A."/>
            <person name="Nagy L.G."/>
            <person name="Floudas D."/>
            <person name="Copeland A."/>
            <person name="Barry K.W."/>
            <person name="Cichocki N."/>
            <person name="Veneault-Fourrey C."/>
            <person name="LaButti K."/>
            <person name="Lindquist E.A."/>
            <person name="Lipzen A."/>
            <person name="Lundell T."/>
            <person name="Morin E."/>
            <person name="Murat C."/>
            <person name="Riley R."/>
            <person name="Ohm R."/>
            <person name="Sun H."/>
            <person name="Tunlid A."/>
            <person name="Henrissat B."/>
            <person name="Grigoriev I.V."/>
            <person name="Hibbett D.S."/>
            <person name="Martin F."/>
        </authorList>
    </citation>
    <scope>NUCLEOTIDE SEQUENCE [LARGE SCALE GENOMIC DNA]</scope>
    <source>
        <strain evidence="2">Ve08.2h10</strain>
    </source>
</reference>
<keyword evidence="2" id="KW-1185">Reference proteome</keyword>
<dbReference type="HOGENOM" id="CLU_3014809_0_0_1"/>
<dbReference type="Proteomes" id="UP000054538">
    <property type="component" value="Unassembled WGS sequence"/>
</dbReference>
<name>A0A0D0DGH8_9AGAM</name>
<evidence type="ECO:0000313" key="2">
    <source>
        <dbReference type="Proteomes" id="UP000054538"/>
    </source>
</evidence>
<reference evidence="1 2" key="1">
    <citation type="submission" date="2014-04" db="EMBL/GenBank/DDBJ databases">
        <authorList>
            <consortium name="DOE Joint Genome Institute"/>
            <person name="Kuo A."/>
            <person name="Kohler A."/>
            <person name="Jargeat P."/>
            <person name="Nagy L.G."/>
            <person name="Floudas D."/>
            <person name="Copeland A."/>
            <person name="Barry K.W."/>
            <person name="Cichocki N."/>
            <person name="Veneault-Fourrey C."/>
            <person name="LaButti K."/>
            <person name="Lindquist E.A."/>
            <person name="Lipzen A."/>
            <person name="Lundell T."/>
            <person name="Morin E."/>
            <person name="Murat C."/>
            <person name="Sun H."/>
            <person name="Tunlid A."/>
            <person name="Henrissat B."/>
            <person name="Grigoriev I.V."/>
            <person name="Hibbett D.S."/>
            <person name="Martin F."/>
            <person name="Nordberg H.P."/>
            <person name="Cantor M.N."/>
            <person name="Hua S.X."/>
        </authorList>
    </citation>
    <scope>NUCLEOTIDE SEQUENCE [LARGE SCALE GENOMIC DNA]</scope>
    <source>
        <strain evidence="1 2">Ve08.2h10</strain>
    </source>
</reference>
<proteinExistence type="predicted"/>
<organism evidence="1 2">
    <name type="scientific">Paxillus rubicundulus Ve08.2h10</name>
    <dbReference type="NCBI Taxonomy" id="930991"/>
    <lineage>
        <taxon>Eukaryota</taxon>
        <taxon>Fungi</taxon>
        <taxon>Dikarya</taxon>
        <taxon>Basidiomycota</taxon>
        <taxon>Agaricomycotina</taxon>
        <taxon>Agaricomycetes</taxon>
        <taxon>Agaricomycetidae</taxon>
        <taxon>Boletales</taxon>
        <taxon>Paxilineae</taxon>
        <taxon>Paxillaceae</taxon>
        <taxon>Paxillus</taxon>
    </lineage>
</organism>
<protein>
    <submittedName>
        <fullName evidence="1">Uncharacterized protein</fullName>
    </submittedName>
</protein>
<dbReference type="EMBL" id="KN824955">
    <property type="protein sequence ID" value="KIK97042.1"/>
    <property type="molecule type" value="Genomic_DNA"/>
</dbReference>
<evidence type="ECO:0000313" key="1">
    <source>
        <dbReference type="EMBL" id="KIK97042.1"/>
    </source>
</evidence>